<name>A0ABT9IWU5_9BACL</name>
<dbReference type="InterPro" id="IPR023881">
    <property type="entry name" value="Thiol_BshA"/>
</dbReference>
<dbReference type="Pfam" id="PF13439">
    <property type="entry name" value="Glyco_transf_4"/>
    <property type="match status" value="1"/>
</dbReference>
<dbReference type="PANTHER" id="PTHR45947:SF3">
    <property type="entry name" value="SULFOQUINOVOSYL TRANSFERASE SQD2"/>
    <property type="match status" value="1"/>
</dbReference>
<evidence type="ECO:0000313" key="4">
    <source>
        <dbReference type="Proteomes" id="UP001231941"/>
    </source>
</evidence>
<dbReference type="InterPro" id="IPR001296">
    <property type="entry name" value="Glyco_trans_1"/>
</dbReference>
<dbReference type="EMBL" id="JAVAMP010000002">
    <property type="protein sequence ID" value="MDP5273833.1"/>
    <property type="molecule type" value="Genomic_DNA"/>
</dbReference>
<evidence type="ECO:0000259" key="1">
    <source>
        <dbReference type="Pfam" id="PF00534"/>
    </source>
</evidence>
<dbReference type="PANTHER" id="PTHR45947">
    <property type="entry name" value="SULFOQUINOVOSYL TRANSFERASE SQD2"/>
    <property type="match status" value="1"/>
</dbReference>
<evidence type="ECO:0000313" key="3">
    <source>
        <dbReference type="EMBL" id="MDP5273833.1"/>
    </source>
</evidence>
<organism evidence="3 4">
    <name type="scientific">Chengkuizengella axinellae</name>
    <dbReference type="NCBI Taxonomy" id="3064388"/>
    <lineage>
        <taxon>Bacteria</taxon>
        <taxon>Bacillati</taxon>
        <taxon>Bacillota</taxon>
        <taxon>Bacilli</taxon>
        <taxon>Bacillales</taxon>
        <taxon>Paenibacillaceae</taxon>
        <taxon>Chengkuizengella</taxon>
    </lineage>
</organism>
<reference evidence="3 4" key="1">
    <citation type="submission" date="2023-08" db="EMBL/GenBank/DDBJ databases">
        <authorList>
            <person name="Park J.-S."/>
        </authorList>
    </citation>
    <scope>NUCLEOTIDE SEQUENCE [LARGE SCALE GENOMIC DNA]</scope>
    <source>
        <strain evidence="3 4">2205SS18-9</strain>
    </source>
</reference>
<comment type="caution">
    <text evidence="3">The sequence shown here is derived from an EMBL/GenBank/DDBJ whole genome shotgun (WGS) entry which is preliminary data.</text>
</comment>
<feature type="domain" description="Glycosyl transferase family 1" evidence="1">
    <location>
        <begin position="189"/>
        <end position="346"/>
    </location>
</feature>
<gene>
    <name evidence="3" type="primary">bshA</name>
    <name evidence="3" type="ORF">Q5Y73_06935</name>
</gene>
<feature type="domain" description="Glycosyltransferase subfamily 4-like N-terminal" evidence="2">
    <location>
        <begin position="16"/>
        <end position="179"/>
    </location>
</feature>
<dbReference type="InterPro" id="IPR050194">
    <property type="entry name" value="Glycosyltransferase_grp1"/>
</dbReference>
<dbReference type="InterPro" id="IPR028098">
    <property type="entry name" value="Glyco_trans_4-like_N"/>
</dbReference>
<dbReference type="RefSeq" id="WP_305991132.1">
    <property type="nucleotide sequence ID" value="NZ_JAVAMP010000002.1"/>
</dbReference>
<evidence type="ECO:0000259" key="2">
    <source>
        <dbReference type="Pfam" id="PF13439"/>
    </source>
</evidence>
<dbReference type="Gene3D" id="3.40.50.2000">
    <property type="entry name" value="Glycogen Phosphorylase B"/>
    <property type="match status" value="2"/>
</dbReference>
<proteinExistence type="predicted"/>
<dbReference type="Proteomes" id="UP001231941">
    <property type="component" value="Unassembled WGS sequence"/>
</dbReference>
<protein>
    <submittedName>
        <fullName evidence="3">N-acetyl-alpha-D-glucosaminyl L-malate synthase BshA</fullName>
    </submittedName>
</protein>
<accession>A0ABT9IWU5</accession>
<sequence length="383" mass="43051">MLKKLKIGITCYPSLGGSGVIATELGKLLAEKGHEVHFITHGMPFRLGKYHKNVFYHEVQVTNYHVFKYPPYDLSLANKLAQIVNMKGLDLLHVHYAFPHAVCAYLAKQIVGDKVKIVTTLHGTDITILAQDESLKDLIRLGINESDAVTAVSKDLIQETKSVLSIEKQIDLTYNFVDKREYYPRDVSEFREDFAHSNEKILIHISNFRPVKRVLDVLDIFNKVNQNMPSKLLFVGEGPELSKVQCKAEKLGVEDRIIYLGKQDDVAQVLSLADIMLLPSEKESFGLVALEAMACGVPTIGSNAGGIPEVVTQGETGFLADIGDTDQMAHDAIRLLSDTDMYDKFMNSCLERARYYFCNNVITETYEKIYYRVLNLERAAVHS</sequence>
<keyword evidence="4" id="KW-1185">Reference proteome</keyword>
<dbReference type="Pfam" id="PF00534">
    <property type="entry name" value="Glycos_transf_1"/>
    <property type="match status" value="1"/>
</dbReference>
<dbReference type="NCBIfam" id="TIGR03999">
    <property type="entry name" value="thiol_BshA"/>
    <property type="match status" value="1"/>
</dbReference>
<dbReference type="SUPFAM" id="SSF53756">
    <property type="entry name" value="UDP-Glycosyltransferase/glycogen phosphorylase"/>
    <property type="match status" value="1"/>
</dbReference>